<accession>A0A9N9TEU9</accession>
<dbReference type="PANTHER" id="PTHR11012">
    <property type="entry name" value="PROTEIN KINASE-LIKE DOMAIN-CONTAINING"/>
    <property type="match status" value="1"/>
</dbReference>
<dbReference type="InterPro" id="IPR015897">
    <property type="entry name" value="CHK_kinase-like"/>
</dbReference>
<reference evidence="2" key="1">
    <citation type="submission" date="2022-01" db="EMBL/GenBank/DDBJ databases">
        <authorList>
            <person name="King R."/>
        </authorList>
    </citation>
    <scope>NUCLEOTIDE SEQUENCE</scope>
</reference>
<dbReference type="OrthoDB" id="8250698at2759"/>
<evidence type="ECO:0000259" key="1">
    <source>
        <dbReference type="SMART" id="SM00587"/>
    </source>
</evidence>
<keyword evidence="3" id="KW-1185">Reference proteome</keyword>
<dbReference type="Gene3D" id="3.90.1200.10">
    <property type="match status" value="1"/>
</dbReference>
<evidence type="ECO:0000313" key="3">
    <source>
        <dbReference type="Proteomes" id="UP001153712"/>
    </source>
</evidence>
<dbReference type="PANTHER" id="PTHR11012:SF30">
    <property type="entry name" value="PROTEIN KINASE-LIKE DOMAIN-CONTAINING"/>
    <property type="match status" value="1"/>
</dbReference>
<organism evidence="2 3">
    <name type="scientific">Phyllotreta striolata</name>
    <name type="common">Striped flea beetle</name>
    <name type="synonym">Crioceris striolata</name>
    <dbReference type="NCBI Taxonomy" id="444603"/>
    <lineage>
        <taxon>Eukaryota</taxon>
        <taxon>Metazoa</taxon>
        <taxon>Ecdysozoa</taxon>
        <taxon>Arthropoda</taxon>
        <taxon>Hexapoda</taxon>
        <taxon>Insecta</taxon>
        <taxon>Pterygota</taxon>
        <taxon>Neoptera</taxon>
        <taxon>Endopterygota</taxon>
        <taxon>Coleoptera</taxon>
        <taxon>Polyphaga</taxon>
        <taxon>Cucujiformia</taxon>
        <taxon>Chrysomeloidea</taxon>
        <taxon>Chrysomelidae</taxon>
        <taxon>Galerucinae</taxon>
        <taxon>Alticini</taxon>
        <taxon>Phyllotreta</taxon>
    </lineage>
</organism>
<dbReference type="InterPro" id="IPR004119">
    <property type="entry name" value="EcKL"/>
</dbReference>
<dbReference type="EMBL" id="OU900094">
    <property type="protein sequence ID" value="CAG9853778.1"/>
    <property type="molecule type" value="Genomic_DNA"/>
</dbReference>
<evidence type="ECO:0000313" key="2">
    <source>
        <dbReference type="EMBL" id="CAG9853778.1"/>
    </source>
</evidence>
<dbReference type="SUPFAM" id="SSF56112">
    <property type="entry name" value="Protein kinase-like (PK-like)"/>
    <property type="match status" value="1"/>
</dbReference>
<feature type="domain" description="CHK kinase-like" evidence="1">
    <location>
        <begin position="123"/>
        <end position="320"/>
    </location>
</feature>
<dbReference type="SMART" id="SM00587">
    <property type="entry name" value="CHK"/>
    <property type="match status" value="1"/>
</dbReference>
<protein>
    <recommendedName>
        <fullName evidence="1">CHK kinase-like domain-containing protein</fullName>
    </recommendedName>
</protein>
<dbReference type="AlphaFoldDB" id="A0A9N9TEU9"/>
<dbReference type="Proteomes" id="UP001153712">
    <property type="component" value="Chromosome 1"/>
</dbReference>
<sequence length="406" mass="47255">MSIEISDSQRQLIDKIAKKNNFDKYEVTTQAGSTKGDNFMGVLTTVTLNEAGKTLELIMKAALENEALRKITPIHEIYLREIYFYQNVLDSMRRFEEQYNIERPFAGCPKLYGASKADRSECFVLENLRSLGYTLWDKKSPMNSGHITAVLKQYAKFHAISMAMKYTKPDLFEAVVSKVSKYVFDSPDMQKDVFETIATTQMSGAYKAVEGEPEMTEILNFVKEKLVEEVVTRDSSKDEYRLTLIHGDCWCNNFMFKYDNEANTEAPNNVKIIDWQLSHVSSPAYDFCYFFLANSPKDILDDYKSYMKIYYEALAGHLREFNCDPDDIFSFARFERHVEKFMIHGFFISFIVMKVMLWDPSEVPDMSKLKEEDFMKSFQADNTLNNDTFKERIKNLIVFGKKLYNK</sequence>
<gene>
    <name evidence="2" type="ORF">PHYEVI_LOCUS249</name>
</gene>
<name>A0A9N9TEU9_PHYSR</name>
<dbReference type="Pfam" id="PF02958">
    <property type="entry name" value="EcKL"/>
    <property type="match status" value="1"/>
</dbReference>
<dbReference type="InterPro" id="IPR011009">
    <property type="entry name" value="Kinase-like_dom_sf"/>
</dbReference>
<proteinExistence type="predicted"/>